<feature type="region of interest" description="Disordered" evidence="1">
    <location>
        <begin position="1"/>
        <end position="20"/>
    </location>
</feature>
<protein>
    <submittedName>
        <fullName evidence="2">Uncharacterized protein</fullName>
    </submittedName>
</protein>
<evidence type="ECO:0000313" key="3">
    <source>
        <dbReference type="Proteomes" id="UP000887116"/>
    </source>
</evidence>
<keyword evidence="3" id="KW-1185">Reference proteome</keyword>
<accession>A0A8X6HWJ6</accession>
<sequence>MSDTDSDSNFESDSDKDFDIDGTLESFQKAREMKLIVKTLQDKNLFFWRYFSVAQEKISLLRSKANALDYALKNKFQSEDCDDIPAVALRNIYKKGRIT</sequence>
<dbReference type="EMBL" id="BMAO01014301">
    <property type="protein sequence ID" value="GFQ94089.1"/>
    <property type="molecule type" value="Genomic_DNA"/>
</dbReference>
<reference evidence="2" key="1">
    <citation type="submission" date="2020-07" db="EMBL/GenBank/DDBJ databases">
        <title>Multicomponent nature underlies the extraordinary mechanical properties of spider dragline silk.</title>
        <authorList>
            <person name="Kono N."/>
            <person name="Nakamura H."/>
            <person name="Mori M."/>
            <person name="Yoshida Y."/>
            <person name="Ohtoshi R."/>
            <person name="Malay A.D."/>
            <person name="Moran D.A.P."/>
            <person name="Tomita M."/>
            <person name="Numata K."/>
            <person name="Arakawa K."/>
        </authorList>
    </citation>
    <scope>NUCLEOTIDE SEQUENCE</scope>
</reference>
<name>A0A8X6HWJ6_TRICU</name>
<comment type="caution">
    <text evidence="2">The sequence shown here is derived from an EMBL/GenBank/DDBJ whole genome shotgun (WGS) entry which is preliminary data.</text>
</comment>
<gene>
    <name evidence="2" type="ORF">TNCT_502351</name>
</gene>
<dbReference type="Proteomes" id="UP000887116">
    <property type="component" value="Unassembled WGS sequence"/>
</dbReference>
<proteinExistence type="predicted"/>
<organism evidence="2 3">
    <name type="scientific">Trichonephila clavata</name>
    <name type="common">Joro spider</name>
    <name type="synonym">Nephila clavata</name>
    <dbReference type="NCBI Taxonomy" id="2740835"/>
    <lineage>
        <taxon>Eukaryota</taxon>
        <taxon>Metazoa</taxon>
        <taxon>Ecdysozoa</taxon>
        <taxon>Arthropoda</taxon>
        <taxon>Chelicerata</taxon>
        <taxon>Arachnida</taxon>
        <taxon>Araneae</taxon>
        <taxon>Araneomorphae</taxon>
        <taxon>Entelegynae</taxon>
        <taxon>Araneoidea</taxon>
        <taxon>Nephilidae</taxon>
        <taxon>Trichonephila</taxon>
    </lineage>
</organism>
<evidence type="ECO:0000256" key="1">
    <source>
        <dbReference type="SAM" id="MobiDB-lite"/>
    </source>
</evidence>
<dbReference type="AlphaFoldDB" id="A0A8X6HWJ6"/>
<feature type="compositionally biased region" description="Acidic residues" evidence="1">
    <location>
        <begin position="1"/>
        <end position="12"/>
    </location>
</feature>
<evidence type="ECO:0000313" key="2">
    <source>
        <dbReference type="EMBL" id="GFQ94089.1"/>
    </source>
</evidence>